<evidence type="ECO:0000259" key="1">
    <source>
        <dbReference type="Pfam" id="PF10128"/>
    </source>
</evidence>
<dbReference type="Proteomes" id="UP001379533">
    <property type="component" value="Chromosome"/>
</dbReference>
<evidence type="ECO:0000313" key="4">
    <source>
        <dbReference type="Proteomes" id="UP001379533"/>
    </source>
</evidence>
<dbReference type="PANTHER" id="PTHR38658">
    <property type="entry name" value="OXPP CYCLE PROTEIN OPCA-RELATED"/>
    <property type="match status" value="1"/>
</dbReference>
<dbReference type="InterPro" id="IPR046801">
    <property type="entry name" value="OpcA_G6PD_N"/>
</dbReference>
<dbReference type="EMBL" id="CP089982">
    <property type="protein sequence ID" value="WXA98859.1"/>
    <property type="molecule type" value="Genomic_DNA"/>
</dbReference>
<organism evidence="3 4">
    <name type="scientific">Pendulispora brunnea</name>
    <dbReference type="NCBI Taxonomy" id="2905690"/>
    <lineage>
        <taxon>Bacteria</taxon>
        <taxon>Pseudomonadati</taxon>
        <taxon>Myxococcota</taxon>
        <taxon>Myxococcia</taxon>
        <taxon>Myxococcales</taxon>
        <taxon>Sorangiineae</taxon>
        <taxon>Pendulisporaceae</taxon>
        <taxon>Pendulispora</taxon>
    </lineage>
</organism>
<protein>
    <submittedName>
        <fullName evidence="3">Glucose-6-phosphate dehydrogenase assembly protein OpcA</fullName>
    </submittedName>
</protein>
<proteinExistence type="predicted"/>
<keyword evidence="4" id="KW-1185">Reference proteome</keyword>
<gene>
    <name evidence="3" type="ORF">LZC95_18800</name>
</gene>
<feature type="domain" description="Glucose-6-phosphate dehydrogenase assembly protein OpcA N-terminal" evidence="1">
    <location>
        <begin position="64"/>
        <end position="167"/>
    </location>
</feature>
<dbReference type="PANTHER" id="PTHR38658:SF1">
    <property type="entry name" value="OXPP CYCLE PROTEIN OPCA-RELATED"/>
    <property type="match status" value="1"/>
</dbReference>
<evidence type="ECO:0000313" key="3">
    <source>
        <dbReference type="EMBL" id="WXA98859.1"/>
    </source>
</evidence>
<evidence type="ECO:0000259" key="2">
    <source>
        <dbReference type="Pfam" id="PF20171"/>
    </source>
</evidence>
<dbReference type="InterPro" id="IPR046802">
    <property type="entry name" value="OpcA_G6PD_C"/>
</dbReference>
<sequence length="382" mass="41455">MTQETQQEAQHPRPSEVLSRLERELRDLWVPQPGEPVKSRVCAMNLIVVAGSHKLAEKYTHIVDEVTRGIPARAIVVTIDPEAPSGLDGDVTAVCTVTEGAQIVCSERLRLTAAGALASRAGSAVEALLVPEIPTVLVWLGRVHVEDPVFLSMTREADRVVLDTEYTSLTSLLALARWAREKPGRPSVADMAWTRVAPWQEMFARFFDEPKLRGHAKRITTVTISQASEAGARLGSEGALILGWLATRLGWKVQRVGGHSRFVREDGEQVVVKLNAVPRPEGVAPAALAGMAFEAESGGFVAAGSIERTLRSGLEGATPDADVLTWKLDVDLPSATEQTVRLSTNRGARVLERTLQRPAVDLTLDESAHFSEKIEEEGLSCT</sequence>
<dbReference type="InterPro" id="IPR004555">
    <property type="entry name" value="G6PDH_assembly_OpcA"/>
</dbReference>
<name>A0ABZ2KPD5_9BACT</name>
<feature type="domain" description="Glucose-6-phosphate dehydrogenase assembly protein OpcA C-terminal" evidence="2">
    <location>
        <begin position="187"/>
        <end position="367"/>
    </location>
</feature>
<accession>A0ABZ2KPD5</accession>
<dbReference type="RefSeq" id="WP_394849481.1">
    <property type="nucleotide sequence ID" value="NZ_CP089982.1"/>
</dbReference>
<reference evidence="3 4" key="1">
    <citation type="submission" date="2021-12" db="EMBL/GenBank/DDBJ databases">
        <title>Discovery of the Pendulisporaceae a myxobacterial family with distinct sporulation behavior and unique specialized metabolism.</title>
        <authorList>
            <person name="Garcia R."/>
            <person name="Popoff A."/>
            <person name="Bader C.D."/>
            <person name="Loehr J."/>
            <person name="Walesch S."/>
            <person name="Walt C."/>
            <person name="Boldt J."/>
            <person name="Bunk B."/>
            <person name="Haeckl F.J.F.P.J."/>
            <person name="Gunesch A.P."/>
            <person name="Birkelbach J."/>
            <person name="Nuebel U."/>
            <person name="Pietschmann T."/>
            <person name="Bach T."/>
            <person name="Mueller R."/>
        </authorList>
    </citation>
    <scope>NUCLEOTIDE SEQUENCE [LARGE SCALE GENOMIC DNA]</scope>
    <source>
        <strain evidence="3 4">MSr12523</strain>
    </source>
</reference>
<dbReference type="Pfam" id="PF10128">
    <property type="entry name" value="OpcA_G6PD_assem"/>
    <property type="match status" value="1"/>
</dbReference>
<dbReference type="Pfam" id="PF20171">
    <property type="entry name" value="OpcA_G6PD_C"/>
    <property type="match status" value="1"/>
</dbReference>